<dbReference type="InterPro" id="IPR003115">
    <property type="entry name" value="ParB_N"/>
</dbReference>
<name>A0A1F6M405_9BACT</name>
<evidence type="ECO:0000259" key="4">
    <source>
        <dbReference type="SMART" id="SM00470"/>
    </source>
</evidence>
<comment type="caution">
    <text evidence="5">The sequence shown here is derived from an EMBL/GenBank/DDBJ whole genome shotgun (WGS) entry which is preliminary data.</text>
</comment>
<keyword evidence="2" id="KW-0159">Chromosome partition</keyword>
<dbReference type="GO" id="GO:0003677">
    <property type="term" value="F:DNA binding"/>
    <property type="evidence" value="ECO:0007669"/>
    <property type="project" value="UniProtKB-KW"/>
</dbReference>
<reference evidence="5 6" key="1">
    <citation type="journal article" date="2016" name="Nat. Commun.">
        <title>Thousands of microbial genomes shed light on interconnected biogeochemical processes in an aquifer system.</title>
        <authorList>
            <person name="Anantharaman K."/>
            <person name="Brown C.T."/>
            <person name="Hug L.A."/>
            <person name="Sharon I."/>
            <person name="Castelle C.J."/>
            <person name="Probst A.J."/>
            <person name="Thomas B.C."/>
            <person name="Singh A."/>
            <person name="Wilkins M.J."/>
            <person name="Karaoz U."/>
            <person name="Brodie E.L."/>
            <person name="Williams K.H."/>
            <person name="Hubbard S.S."/>
            <person name="Banfield J.F."/>
        </authorList>
    </citation>
    <scope>NUCLEOTIDE SEQUENCE [LARGE SCALE GENOMIC DNA]</scope>
</reference>
<accession>A0A1F6M405</accession>
<dbReference type="InterPro" id="IPR036086">
    <property type="entry name" value="ParB/Sulfiredoxin_sf"/>
</dbReference>
<dbReference type="Pfam" id="PF23552">
    <property type="entry name" value="ParB_C"/>
    <property type="match status" value="1"/>
</dbReference>
<sequence>MALGKGLGSLIPIQKTNVIIPKETAAPAERFKDSERLWHIPLSEIVPNEEQPRRFFSEEELEDLVQSIKEHGVLQPITVTEKEDGGYEIIAGERRFRACQRAGLATVPALVRTVNRQEKLEIALIENIQRENLNPIEEAFAYKRLMSQFYLTQEQVAQKVGKSRPVIANTIRLLDLPDKIQNALMDGSLSTGKARAILSLRSSEEQLAAFESMQGQNMTVRDIEHAVMQKGASARKGAQTRDPNILAQEELLQEKFGAKVRISQRGEKGNITIEYHSREELKRILDEILL</sequence>
<evidence type="ECO:0000313" key="6">
    <source>
        <dbReference type="Proteomes" id="UP000178742"/>
    </source>
</evidence>
<dbReference type="Gene3D" id="1.10.10.2830">
    <property type="match status" value="1"/>
</dbReference>
<evidence type="ECO:0000256" key="3">
    <source>
        <dbReference type="ARBA" id="ARBA00023125"/>
    </source>
</evidence>
<dbReference type="GO" id="GO:0007059">
    <property type="term" value="P:chromosome segregation"/>
    <property type="evidence" value="ECO:0007669"/>
    <property type="project" value="UniProtKB-KW"/>
</dbReference>
<dbReference type="SUPFAM" id="SSF110849">
    <property type="entry name" value="ParB/Sulfiredoxin"/>
    <property type="match status" value="1"/>
</dbReference>
<dbReference type="InterPro" id="IPR004437">
    <property type="entry name" value="ParB/RepB/Spo0J"/>
</dbReference>
<dbReference type="GO" id="GO:0005694">
    <property type="term" value="C:chromosome"/>
    <property type="evidence" value="ECO:0007669"/>
    <property type="project" value="TreeGrafter"/>
</dbReference>
<evidence type="ECO:0000313" key="5">
    <source>
        <dbReference type="EMBL" id="OGH66315.1"/>
    </source>
</evidence>
<dbReference type="InterPro" id="IPR057240">
    <property type="entry name" value="ParB_dimer_C"/>
</dbReference>
<dbReference type="EMBL" id="MFPX01000020">
    <property type="protein sequence ID" value="OGH66315.1"/>
    <property type="molecule type" value="Genomic_DNA"/>
</dbReference>
<dbReference type="STRING" id="1798676.A3B90_01295"/>
<dbReference type="Proteomes" id="UP000178742">
    <property type="component" value="Unassembled WGS sequence"/>
</dbReference>
<feature type="domain" description="ParB-like N-terminal" evidence="4">
    <location>
        <begin position="38"/>
        <end position="128"/>
    </location>
</feature>
<dbReference type="Gene3D" id="3.90.1530.30">
    <property type="match status" value="1"/>
</dbReference>
<evidence type="ECO:0000256" key="2">
    <source>
        <dbReference type="ARBA" id="ARBA00022829"/>
    </source>
</evidence>
<dbReference type="CDD" id="cd16393">
    <property type="entry name" value="SPO0J_N"/>
    <property type="match status" value="1"/>
</dbReference>
<protein>
    <recommendedName>
        <fullName evidence="4">ParB-like N-terminal domain-containing protein</fullName>
    </recommendedName>
</protein>
<dbReference type="Pfam" id="PF17762">
    <property type="entry name" value="HTH_ParB"/>
    <property type="match status" value="1"/>
</dbReference>
<dbReference type="Pfam" id="PF02195">
    <property type="entry name" value="ParB_N"/>
    <property type="match status" value="1"/>
</dbReference>
<dbReference type="SMART" id="SM00470">
    <property type="entry name" value="ParB"/>
    <property type="match status" value="1"/>
</dbReference>
<dbReference type="FunFam" id="1.10.10.2830:FF:000001">
    <property type="entry name" value="Chromosome partitioning protein ParB"/>
    <property type="match status" value="1"/>
</dbReference>
<dbReference type="NCBIfam" id="TIGR00180">
    <property type="entry name" value="parB_part"/>
    <property type="match status" value="1"/>
</dbReference>
<dbReference type="GO" id="GO:0045881">
    <property type="term" value="P:positive regulation of sporulation resulting in formation of a cellular spore"/>
    <property type="evidence" value="ECO:0007669"/>
    <property type="project" value="TreeGrafter"/>
</dbReference>
<comment type="similarity">
    <text evidence="1">Belongs to the ParB family.</text>
</comment>
<proteinExistence type="inferred from homology"/>
<dbReference type="FunFam" id="3.90.1530.30:FF:000001">
    <property type="entry name" value="Chromosome partitioning protein ParB"/>
    <property type="match status" value="1"/>
</dbReference>
<evidence type="ECO:0000256" key="1">
    <source>
        <dbReference type="ARBA" id="ARBA00006295"/>
    </source>
</evidence>
<organism evidence="5 6">
    <name type="scientific">Candidatus Magasanikbacteria bacterium RIFCSPHIGHO2_02_FULL_41_13</name>
    <dbReference type="NCBI Taxonomy" id="1798676"/>
    <lineage>
        <taxon>Bacteria</taxon>
        <taxon>Candidatus Magasanikiibacteriota</taxon>
    </lineage>
</organism>
<dbReference type="AlphaFoldDB" id="A0A1F6M405"/>
<dbReference type="InterPro" id="IPR041468">
    <property type="entry name" value="HTH_ParB/Spo0J"/>
</dbReference>
<dbReference type="PANTHER" id="PTHR33375:SF1">
    <property type="entry name" value="CHROMOSOME-PARTITIONING PROTEIN PARB-RELATED"/>
    <property type="match status" value="1"/>
</dbReference>
<dbReference type="InterPro" id="IPR050336">
    <property type="entry name" value="Chromosome_partition/occlusion"/>
</dbReference>
<keyword evidence="3" id="KW-0238">DNA-binding</keyword>
<gene>
    <name evidence="5" type="ORF">A3B90_01295</name>
</gene>
<dbReference type="PANTHER" id="PTHR33375">
    <property type="entry name" value="CHROMOSOME-PARTITIONING PROTEIN PARB-RELATED"/>
    <property type="match status" value="1"/>
</dbReference>